<feature type="signal peptide" evidence="1">
    <location>
        <begin position="1"/>
        <end position="23"/>
    </location>
</feature>
<reference evidence="3" key="1">
    <citation type="submission" date="2017-09" db="EMBL/GenBank/DDBJ databases">
        <title>Depth-based differentiation of microbial function through sediment-hosted aquifers and enrichment of novel symbionts in the deep terrestrial subsurface.</title>
        <authorList>
            <person name="Probst A.J."/>
            <person name="Ladd B."/>
            <person name="Jarett J.K."/>
            <person name="Geller-Mcgrath D.E."/>
            <person name="Sieber C.M.K."/>
            <person name="Emerson J.B."/>
            <person name="Anantharaman K."/>
            <person name="Thomas B.C."/>
            <person name="Malmstrom R."/>
            <person name="Stieglmeier M."/>
            <person name="Klingl A."/>
            <person name="Woyke T."/>
            <person name="Ryan C.M."/>
            <person name="Banfield J.F."/>
        </authorList>
    </citation>
    <scope>NUCLEOTIDE SEQUENCE [LARGE SCALE GENOMIC DNA]</scope>
</reference>
<keyword evidence="1" id="KW-0732">Signal</keyword>
<dbReference type="AlphaFoldDB" id="A0A2H0UBP2"/>
<gene>
    <name evidence="2" type="ORF">COU18_02445</name>
</gene>
<protein>
    <submittedName>
        <fullName evidence="2">Uncharacterized protein</fullName>
    </submittedName>
</protein>
<dbReference type="Proteomes" id="UP000231192">
    <property type="component" value="Unassembled WGS sequence"/>
</dbReference>
<sequence>MRIVHAKLLIFLLMTLCSVPAVSYAVTFTTDVTDLSDFTITGSITKGSGTFVIDHPQKPRTHLLYHSFVESPDVKNLYDGVVVLGAGGEAVVHLPNYFEALNKDFRYQLKPIGSAMPNLHIKEEIANNQFTIAGGVPGGRVSWQVTGVRHDPYILANPIIPEVEKGPDALVDRGEFLFPEAYGLRGAASIHIRDLFKPFLGGFRNVFQKIF</sequence>
<evidence type="ECO:0000313" key="3">
    <source>
        <dbReference type="Proteomes" id="UP000231192"/>
    </source>
</evidence>
<name>A0A2H0UBP2_9BACT</name>
<feature type="chain" id="PRO_5013755910" evidence="1">
    <location>
        <begin position="24"/>
        <end position="211"/>
    </location>
</feature>
<comment type="caution">
    <text evidence="2">The sequence shown here is derived from an EMBL/GenBank/DDBJ whole genome shotgun (WGS) entry which is preliminary data.</text>
</comment>
<organism evidence="2 3">
    <name type="scientific">Candidatus Kaiserbacteria bacterium CG10_big_fil_rev_8_21_14_0_10_51_14</name>
    <dbReference type="NCBI Taxonomy" id="1974610"/>
    <lineage>
        <taxon>Bacteria</taxon>
        <taxon>Candidatus Kaiseribacteriota</taxon>
    </lineage>
</organism>
<evidence type="ECO:0000256" key="1">
    <source>
        <dbReference type="SAM" id="SignalP"/>
    </source>
</evidence>
<evidence type="ECO:0000313" key="2">
    <source>
        <dbReference type="EMBL" id="PIR83822.1"/>
    </source>
</evidence>
<dbReference type="EMBL" id="PFBK01000007">
    <property type="protein sequence ID" value="PIR83822.1"/>
    <property type="molecule type" value="Genomic_DNA"/>
</dbReference>
<accession>A0A2H0UBP2</accession>
<proteinExistence type="predicted"/>